<feature type="transmembrane region" description="Helical" evidence="1">
    <location>
        <begin position="593"/>
        <end position="613"/>
    </location>
</feature>
<feature type="transmembrane region" description="Helical" evidence="1">
    <location>
        <begin position="74"/>
        <end position="92"/>
    </location>
</feature>
<feature type="transmembrane region" description="Helical" evidence="1">
    <location>
        <begin position="532"/>
        <end position="552"/>
    </location>
</feature>
<accession>A0A6J4J7X5</accession>
<feature type="transmembrane region" description="Helical" evidence="1">
    <location>
        <begin position="508"/>
        <end position="525"/>
    </location>
</feature>
<dbReference type="AlphaFoldDB" id="A0A6J4J7X5"/>
<organism evidence="2">
    <name type="scientific">uncultured Chloroflexota bacterium</name>
    <dbReference type="NCBI Taxonomy" id="166587"/>
    <lineage>
        <taxon>Bacteria</taxon>
        <taxon>Bacillati</taxon>
        <taxon>Chloroflexota</taxon>
        <taxon>environmental samples</taxon>
    </lineage>
</organism>
<feature type="transmembrane region" description="Helical" evidence="1">
    <location>
        <begin position="281"/>
        <end position="307"/>
    </location>
</feature>
<reference evidence="2" key="1">
    <citation type="submission" date="2020-02" db="EMBL/GenBank/DDBJ databases">
        <authorList>
            <person name="Meier V. D."/>
        </authorList>
    </citation>
    <scope>NUCLEOTIDE SEQUENCE</scope>
    <source>
        <strain evidence="2">AVDCRST_MAG77</strain>
    </source>
</reference>
<gene>
    <name evidence="2" type="ORF">AVDCRST_MAG77-3198</name>
</gene>
<feature type="transmembrane region" description="Helical" evidence="1">
    <location>
        <begin position="346"/>
        <end position="367"/>
    </location>
</feature>
<feature type="transmembrane region" description="Helical" evidence="1">
    <location>
        <begin position="395"/>
        <end position="412"/>
    </location>
</feature>
<evidence type="ECO:0000256" key="1">
    <source>
        <dbReference type="SAM" id="Phobius"/>
    </source>
</evidence>
<feature type="transmembrane region" description="Helical" evidence="1">
    <location>
        <begin position="424"/>
        <end position="446"/>
    </location>
</feature>
<dbReference type="EMBL" id="CADCTC010000175">
    <property type="protein sequence ID" value="CAA9270826.1"/>
    <property type="molecule type" value="Genomic_DNA"/>
</dbReference>
<sequence>MYNAPVSAETAETLAGPAHVPQVYARAARSGRPQASRGQPGLGASFWSAPLLLAGFCIALYTQLAVMRGLGAESSFLGFALGAGVFTAGVALSRRSGLLTWRDAPLAGAAAATTERASALASSLGIDARLAGAALALSVLTFLFSGGNAFTLLNVTTWLASVVLGLAACWHPRPQPAALRRALSPAAWLHRRQALSPTGSTTTSTTTGTTAGGLTLRLSWTALALAAILAVGFGLLFYRIDSVPREMTSDHAEKLLDVADVLEGQHRIFFPRNTGREAFQFYWIALMTPLTGVSYLTMKLGTALLAFGTLPFTYVLARTLFGTHFALLATAVLAGMRWLWQVGRVGLRFPFPPLFGAAVFCFLIRALRDRRRNDFLLCGLMLGIAQHTYTALRIAPFGVIACIAIAAAADYWKTRSLAALRPLAVNTVLLFAISVLVFMPLARYGYDDPRMFLFRGVTRMASDSADKPPPNIPEVFIGNVKNAYLMFNWKGDQVWVNTIPGEPMLDPIGGALFVLGCAYALYRLIRHRELPYAYLMVLLFTGLLPSIMSLAFPVENPSTVRMGMAIPITAILVALPLFLLARRLRVWMGGRPGAITAGVGLALVLAAMLRVNFDQYFRIYPAQHARASQHSWHVARAINGFIAMGGRRQDAHILPGANWVDWRLVAIQAGDVRWQALLQNIDEARGHDGAAGPRLYVLHPADTASQEALRRWYPGAIQQVHALEEAGNNPWFVTVLVPAGARAVS</sequence>
<feature type="transmembrane region" description="Helical" evidence="1">
    <location>
        <begin position="564"/>
        <end position="581"/>
    </location>
</feature>
<name>A0A6J4J7X5_9CHLR</name>
<keyword evidence="1" id="KW-1133">Transmembrane helix</keyword>
<evidence type="ECO:0000313" key="2">
    <source>
        <dbReference type="EMBL" id="CAA9270826.1"/>
    </source>
</evidence>
<feature type="transmembrane region" description="Helical" evidence="1">
    <location>
        <begin position="42"/>
        <end position="62"/>
    </location>
</feature>
<proteinExistence type="predicted"/>
<feature type="transmembrane region" description="Helical" evidence="1">
    <location>
        <begin position="319"/>
        <end position="340"/>
    </location>
</feature>
<keyword evidence="1" id="KW-0812">Transmembrane</keyword>
<keyword evidence="1" id="KW-0472">Membrane</keyword>
<feature type="transmembrane region" description="Helical" evidence="1">
    <location>
        <begin position="126"/>
        <end position="144"/>
    </location>
</feature>
<protein>
    <submittedName>
        <fullName evidence="2">Uncharacterized protein</fullName>
    </submittedName>
</protein>
<feature type="transmembrane region" description="Helical" evidence="1">
    <location>
        <begin position="220"/>
        <end position="240"/>
    </location>
</feature>